<dbReference type="AlphaFoldDB" id="A0AAE1H3L6"/>
<gene>
    <name evidence="7" type="ORF">KUF71_023063</name>
</gene>
<dbReference type="PANTHER" id="PTHR43401:SF2">
    <property type="entry name" value="L-THREONINE 3-DEHYDROGENASE"/>
    <property type="match status" value="1"/>
</dbReference>
<dbReference type="Gene3D" id="3.40.50.720">
    <property type="entry name" value="NAD(P)-binding Rossmann-like Domain"/>
    <property type="match status" value="1"/>
</dbReference>
<dbReference type="PROSITE" id="PS00059">
    <property type="entry name" value="ADH_ZINC"/>
    <property type="match status" value="1"/>
</dbReference>
<dbReference type="InterPro" id="IPR002328">
    <property type="entry name" value="ADH_Zn_CS"/>
</dbReference>
<dbReference type="GO" id="GO:0008270">
    <property type="term" value="F:zinc ion binding"/>
    <property type="evidence" value="ECO:0007669"/>
    <property type="project" value="InterPro"/>
</dbReference>
<dbReference type="EMBL" id="JAHWGI010000331">
    <property type="protein sequence ID" value="KAK3913606.1"/>
    <property type="molecule type" value="Genomic_DNA"/>
</dbReference>
<accession>A0AAE1H3L6</accession>
<feature type="compositionally biased region" description="Basic and acidic residues" evidence="5">
    <location>
        <begin position="727"/>
        <end position="741"/>
    </location>
</feature>
<feature type="compositionally biased region" description="Low complexity" evidence="5">
    <location>
        <begin position="892"/>
        <end position="905"/>
    </location>
</feature>
<feature type="compositionally biased region" description="Polar residues" evidence="5">
    <location>
        <begin position="920"/>
        <end position="931"/>
    </location>
</feature>
<dbReference type="InterPro" id="IPR013154">
    <property type="entry name" value="ADH-like_N"/>
</dbReference>
<reference evidence="7" key="2">
    <citation type="journal article" date="2023" name="BMC Genomics">
        <title>Pest status, molecular evolution, and epigenetic factors derived from the genome assembly of Frankliniella fusca, a thysanopteran phytovirus vector.</title>
        <authorList>
            <person name="Catto M.A."/>
            <person name="Labadie P.E."/>
            <person name="Jacobson A.L."/>
            <person name="Kennedy G.G."/>
            <person name="Srinivasan R."/>
            <person name="Hunt B.G."/>
        </authorList>
    </citation>
    <scope>NUCLEOTIDE SEQUENCE</scope>
    <source>
        <strain evidence="7">PL_HMW_Pooled</strain>
    </source>
</reference>
<evidence type="ECO:0000256" key="4">
    <source>
        <dbReference type="RuleBase" id="RU361277"/>
    </source>
</evidence>
<dbReference type="Gene3D" id="3.90.180.10">
    <property type="entry name" value="Medium-chain alcohol dehydrogenases, catalytic domain"/>
    <property type="match status" value="1"/>
</dbReference>
<evidence type="ECO:0000256" key="3">
    <source>
        <dbReference type="ARBA" id="ARBA00023002"/>
    </source>
</evidence>
<dbReference type="SMART" id="SM00829">
    <property type="entry name" value="PKS_ER"/>
    <property type="match status" value="1"/>
</dbReference>
<name>A0AAE1H3L6_9NEOP</name>
<dbReference type="PANTHER" id="PTHR43401">
    <property type="entry name" value="L-THREONINE 3-DEHYDROGENASE"/>
    <property type="match status" value="1"/>
</dbReference>
<dbReference type="Proteomes" id="UP001219518">
    <property type="component" value="Unassembled WGS sequence"/>
</dbReference>
<feature type="compositionally biased region" description="Pro residues" evidence="5">
    <location>
        <begin position="856"/>
        <end position="866"/>
    </location>
</feature>
<proteinExistence type="inferred from homology"/>
<protein>
    <submittedName>
        <fullName evidence="7">D-arabinitol dehydrogenase 1</fullName>
    </submittedName>
</protein>
<evidence type="ECO:0000313" key="7">
    <source>
        <dbReference type="EMBL" id="KAK3913606.1"/>
    </source>
</evidence>
<dbReference type="GO" id="GO:0016491">
    <property type="term" value="F:oxidoreductase activity"/>
    <property type="evidence" value="ECO:0007669"/>
    <property type="project" value="UniProtKB-KW"/>
</dbReference>
<dbReference type="Pfam" id="PF08240">
    <property type="entry name" value="ADH_N"/>
    <property type="match status" value="1"/>
</dbReference>
<dbReference type="Pfam" id="PF00107">
    <property type="entry name" value="ADH_zinc_N"/>
    <property type="match status" value="1"/>
</dbReference>
<sequence length="953" mass="103337">MFSCRSTTPVKDNSDAEYSMKILEKNNLEVLSKSLLQKFWKFDLKFWLLDSSAERKRNLQSLRSNKALLQVAFQTNDWAPPDRMTGQWEVEARKDDRGGEKQKEKFLRKSKRTLPEAQVQWVKRMKKPGVEFKPPISTYLPRGIADGLVVLVPRKPRGVMRLGTWGLGSIPSVRSVRSADSRDSRDMATMEAIVFDPKARQLSHGKIEMPSPPDKNEVIVKVAYAGICGTDLHIIDGEFPCKSTPFVLGHEFSGVATDVGSGVSHIKRGDHVVVDPNNGCSVCDMCSGGEYHLCQTSGINNTVGIFKNGGWAQYCRVPGEQVYRLPQSISLQTGALSEPMSCLSHGWDRLAPVAMGSRILIQGAGIIGALWLTTLHHMGHRNIIVSDPTEARRNIIKRLELGVQVCHPDELLAARSRDFSWGVDVCVDCSGAAPAMECAVNLLKPGGKLLVFGVAAPQARMSISPYEIYKKELTILGVMINPFSFNKSIGFLEAMGDKYLNFDKLGVRMFQLSEWEEAMQQLRSRSISKAVFQKYFASFFSMGFGVPCCAGGCTGGGPDEPDSAHAPLRLRKSRAGPAALDLPVLGSRHATGRGRDRGAVPPVPGSTTRTPLDSLRAMLKSLMLAALGLGLLGAARAAQAAHSRLEDEEAEKLLQSIQQSLRDALPGAVITSSLTAADLRNLDPPNIYSDPDWLAAREKAIEEDRRREHRRRLARAAEDDDEEDEGGEHRERSARAARAAEPDDDAEEVPASGAGAGSGESTPGCEEGDGQPPASGLRRWVIRMRNIMFGRRDLEGSEGGEAEGEPEPGRTWVESLAHWFAHGIKRILVRISGGEQPAEAEAGAEPEHGTDAPAPSTVPPPLPAPAPGRREPTTQPPAPASASSSPSPPEVKAPAKVPSKAAGASTAPNKIPTDVPTKAPTRTPSRASPSDTVYDDEAFSKPRPAFEETNELS</sequence>
<dbReference type="InterPro" id="IPR036291">
    <property type="entry name" value="NAD(P)-bd_dom_sf"/>
</dbReference>
<dbReference type="InterPro" id="IPR050129">
    <property type="entry name" value="Zn_alcohol_dh"/>
</dbReference>
<dbReference type="InterPro" id="IPR011032">
    <property type="entry name" value="GroES-like_sf"/>
</dbReference>
<keyword evidence="2 4" id="KW-0862">Zinc</keyword>
<evidence type="ECO:0000256" key="1">
    <source>
        <dbReference type="ARBA" id="ARBA00022723"/>
    </source>
</evidence>
<keyword evidence="1 4" id="KW-0479">Metal-binding</keyword>
<organism evidence="7 8">
    <name type="scientific">Frankliniella fusca</name>
    <dbReference type="NCBI Taxonomy" id="407009"/>
    <lineage>
        <taxon>Eukaryota</taxon>
        <taxon>Metazoa</taxon>
        <taxon>Ecdysozoa</taxon>
        <taxon>Arthropoda</taxon>
        <taxon>Hexapoda</taxon>
        <taxon>Insecta</taxon>
        <taxon>Pterygota</taxon>
        <taxon>Neoptera</taxon>
        <taxon>Paraneoptera</taxon>
        <taxon>Thysanoptera</taxon>
        <taxon>Terebrantia</taxon>
        <taxon>Thripoidea</taxon>
        <taxon>Thripidae</taxon>
        <taxon>Frankliniella</taxon>
    </lineage>
</organism>
<feature type="region of interest" description="Disordered" evidence="5">
    <location>
        <begin position="588"/>
        <end position="611"/>
    </location>
</feature>
<feature type="domain" description="Enoyl reductase (ER)" evidence="6">
    <location>
        <begin position="188"/>
        <end position="532"/>
    </location>
</feature>
<evidence type="ECO:0000256" key="5">
    <source>
        <dbReference type="SAM" id="MobiDB-lite"/>
    </source>
</evidence>
<reference evidence="7" key="1">
    <citation type="submission" date="2021-07" db="EMBL/GenBank/DDBJ databases">
        <authorList>
            <person name="Catto M.A."/>
            <person name="Jacobson A."/>
            <person name="Kennedy G."/>
            <person name="Labadie P."/>
            <person name="Hunt B.G."/>
            <person name="Srinivasan R."/>
        </authorList>
    </citation>
    <scope>NUCLEOTIDE SEQUENCE</scope>
    <source>
        <strain evidence="7">PL_HMW_Pooled</strain>
        <tissue evidence="7">Head</tissue>
    </source>
</reference>
<evidence type="ECO:0000313" key="8">
    <source>
        <dbReference type="Proteomes" id="UP001219518"/>
    </source>
</evidence>
<dbReference type="SUPFAM" id="SSF51735">
    <property type="entry name" value="NAD(P)-binding Rossmann-fold domains"/>
    <property type="match status" value="1"/>
</dbReference>
<dbReference type="InterPro" id="IPR020843">
    <property type="entry name" value="ER"/>
</dbReference>
<comment type="caution">
    <text evidence="7">The sequence shown here is derived from an EMBL/GenBank/DDBJ whole genome shotgun (WGS) entry which is preliminary data.</text>
</comment>
<evidence type="ECO:0000256" key="2">
    <source>
        <dbReference type="ARBA" id="ARBA00022833"/>
    </source>
</evidence>
<dbReference type="SUPFAM" id="SSF50129">
    <property type="entry name" value="GroES-like"/>
    <property type="match status" value="1"/>
</dbReference>
<evidence type="ECO:0000259" key="6">
    <source>
        <dbReference type="SMART" id="SM00829"/>
    </source>
</evidence>
<feature type="region of interest" description="Disordered" evidence="5">
    <location>
        <begin position="835"/>
        <end position="953"/>
    </location>
</feature>
<feature type="compositionally biased region" description="Acidic residues" evidence="5">
    <location>
        <begin position="796"/>
        <end position="806"/>
    </location>
</feature>
<comment type="similarity">
    <text evidence="4">Belongs to the zinc-containing alcohol dehydrogenase family.</text>
</comment>
<keyword evidence="3" id="KW-0560">Oxidoreductase</keyword>
<keyword evidence="8" id="KW-1185">Reference proteome</keyword>
<comment type="cofactor">
    <cofactor evidence="4">
        <name>Zn(2+)</name>
        <dbReference type="ChEBI" id="CHEBI:29105"/>
    </cofactor>
</comment>
<dbReference type="InterPro" id="IPR013149">
    <property type="entry name" value="ADH-like_C"/>
</dbReference>
<feature type="region of interest" description="Disordered" evidence="5">
    <location>
        <begin position="704"/>
        <end position="779"/>
    </location>
</feature>
<feature type="region of interest" description="Disordered" evidence="5">
    <location>
        <begin position="791"/>
        <end position="810"/>
    </location>
</feature>